<dbReference type="Gene3D" id="1.10.238.10">
    <property type="entry name" value="EF-hand"/>
    <property type="match status" value="1"/>
</dbReference>
<comment type="caution">
    <text evidence="3">The sequence shown here is derived from an EMBL/GenBank/DDBJ whole genome shotgun (WGS) entry which is preliminary data.</text>
</comment>
<feature type="domain" description="HTH merR-type" evidence="2">
    <location>
        <begin position="1"/>
        <end position="12"/>
    </location>
</feature>
<sequence>MSLADIREILADPHIFSAALDAAFHLADADSDGFINFEEALIGIQWFVSECGLNEFKLEDVKIVFEGFDSNLIENISFSKFEEFAKLTTNFLTIF</sequence>
<dbReference type="GO" id="GO:0003677">
    <property type="term" value="F:DNA binding"/>
    <property type="evidence" value="ECO:0007669"/>
    <property type="project" value="InterPro"/>
</dbReference>
<accession>A0AAU9JWH5</accession>
<dbReference type="InterPro" id="IPR002048">
    <property type="entry name" value="EF_hand_dom"/>
</dbReference>
<evidence type="ECO:0008006" key="5">
    <source>
        <dbReference type="Google" id="ProtNLM"/>
    </source>
</evidence>
<evidence type="ECO:0000313" key="3">
    <source>
        <dbReference type="EMBL" id="CAG9330349.1"/>
    </source>
</evidence>
<evidence type="ECO:0000313" key="4">
    <source>
        <dbReference type="Proteomes" id="UP001162131"/>
    </source>
</evidence>
<dbReference type="EMBL" id="CAJZBQ010000051">
    <property type="protein sequence ID" value="CAG9330349.1"/>
    <property type="molecule type" value="Genomic_DNA"/>
</dbReference>
<gene>
    <name evidence="3" type="ORF">BSTOLATCC_MIC50942</name>
</gene>
<dbReference type="GO" id="GO:0005509">
    <property type="term" value="F:calcium ion binding"/>
    <property type="evidence" value="ECO:0007669"/>
    <property type="project" value="InterPro"/>
</dbReference>
<feature type="domain" description="EF-hand" evidence="1">
    <location>
        <begin position="15"/>
        <end position="50"/>
    </location>
</feature>
<evidence type="ECO:0000259" key="1">
    <source>
        <dbReference type="PROSITE" id="PS50222"/>
    </source>
</evidence>
<dbReference type="SUPFAM" id="SSF47473">
    <property type="entry name" value="EF-hand"/>
    <property type="match status" value="1"/>
</dbReference>
<proteinExistence type="predicted"/>
<dbReference type="AlphaFoldDB" id="A0AAU9JWH5"/>
<organism evidence="3 4">
    <name type="scientific">Blepharisma stoltei</name>
    <dbReference type="NCBI Taxonomy" id="1481888"/>
    <lineage>
        <taxon>Eukaryota</taxon>
        <taxon>Sar</taxon>
        <taxon>Alveolata</taxon>
        <taxon>Ciliophora</taxon>
        <taxon>Postciliodesmatophora</taxon>
        <taxon>Heterotrichea</taxon>
        <taxon>Heterotrichida</taxon>
        <taxon>Blepharismidae</taxon>
        <taxon>Blepharisma</taxon>
    </lineage>
</organism>
<name>A0AAU9JWH5_9CILI</name>
<dbReference type="PROSITE" id="PS50937">
    <property type="entry name" value="HTH_MERR_2"/>
    <property type="match status" value="1"/>
</dbReference>
<dbReference type="PROSITE" id="PS50222">
    <property type="entry name" value="EF_HAND_2"/>
    <property type="match status" value="1"/>
</dbReference>
<dbReference type="InterPro" id="IPR011992">
    <property type="entry name" value="EF-hand-dom_pair"/>
</dbReference>
<dbReference type="GO" id="GO:0006355">
    <property type="term" value="P:regulation of DNA-templated transcription"/>
    <property type="evidence" value="ECO:0007669"/>
    <property type="project" value="InterPro"/>
</dbReference>
<dbReference type="Proteomes" id="UP001162131">
    <property type="component" value="Unassembled WGS sequence"/>
</dbReference>
<protein>
    <recommendedName>
        <fullName evidence="5">Calmodulin</fullName>
    </recommendedName>
</protein>
<reference evidence="3" key="1">
    <citation type="submission" date="2021-09" db="EMBL/GenBank/DDBJ databases">
        <authorList>
            <consortium name="AG Swart"/>
            <person name="Singh M."/>
            <person name="Singh A."/>
            <person name="Seah K."/>
            <person name="Emmerich C."/>
        </authorList>
    </citation>
    <scope>NUCLEOTIDE SEQUENCE</scope>
    <source>
        <strain evidence="3">ATCC30299</strain>
    </source>
</reference>
<keyword evidence="4" id="KW-1185">Reference proteome</keyword>
<evidence type="ECO:0000259" key="2">
    <source>
        <dbReference type="PROSITE" id="PS50937"/>
    </source>
</evidence>
<dbReference type="InterPro" id="IPR000551">
    <property type="entry name" value="MerR-type_HTH_dom"/>
</dbReference>